<dbReference type="InterPro" id="IPR010817">
    <property type="entry name" value="HemY_N"/>
</dbReference>
<feature type="transmembrane region" description="Helical" evidence="6">
    <location>
        <begin position="46"/>
        <end position="76"/>
    </location>
</feature>
<dbReference type="Gene3D" id="1.25.40.10">
    <property type="entry name" value="Tetratricopeptide repeat domain"/>
    <property type="match status" value="1"/>
</dbReference>
<gene>
    <name evidence="8" type="ORF">RM543_03125</name>
</gene>
<evidence type="ECO:0000256" key="1">
    <source>
        <dbReference type="ARBA" id="ARBA00004370"/>
    </source>
</evidence>
<dbReference type="Pfam" id="PF07219">
    <property type="entry name" value="HemY_N"/>
    <property type="match status" value="1"/>
</dbReference>
<evidence type="ECO:0000256" key="4">
    <source>
        <dbReference type="ARBA" id="ARBA00023136"/>
    </source>
</evidence>
<accession>A0ABU3DD76</accession>
<feature type="transmembrane region" description="Helical" evidence="6">
    <location>
        <begin position="5"/>
        <end position="26"/>
    </location>
</feature>
<evidence type="ECO:0000256" key="3">
    <source>
        <dbReference type="ARBA" id="ARBA00022989"/>
    </source>
</evidence>
<feature type="domain" description="HemY N-terminal" evidence="7">
    <location>
        <begin position="32"/>
        <end position="143"/>
    </location>
</feature>
<keyword evidence="9" id="KW-1185">Reference proteome</keyword>
<protein>
    <submittedName>
        <fullName evidence="8">Heme biosynthesis HemY N-terminal domain-containing protein</fullName>
    </submittedName>
</protein>
<name>A0ABU3DD76_9RHOB</name>
<feature type="region of interest" description="Disordered" evidence="5">
    <location>
        <begin position="462"/>
        <end position="515"/>
    </location>
</feature>
<evidence type="ECO:0000256" key="5">
    <source>
        <dbReference type="SAM" id="MobiDB-lite"/>
    </source>
</evidence>
<comment type="caution">
    <text evidence="8">The sequence shown here is derived from an EMBL/GenBank/DDBJ whole genome shotgun (WGS) entry which is preliminary data.</text>
</comment>
<dbReference type="InterPro" id="IPR016982">
    <property type="entry name" value="Mms48"/>
</dbReference>
<keyword evidence="2 6" id="KW-0812">Transmembrane</keyword>
<keyword evidence="3 6" id="KW-1133">Transmembrane helix</keyword>
<evidence type="ECO:0000256" key="2">
    <source>
        <dbReference type="ARBA" id="ARBA00022692"/>
    </source>
</evidence>
<comment type="subcellular location">
    <subcellularLocation>
        <location evidence="1">Membrane</location>
    </subcellularLocation>
</comment>
<dbReference type="PIRSF" id="PIRSF031802">
    <property type="entry name" value="UCP031802"/>
    <property type="match status" value="1"/>
</dbReference>
<organism evidence="8 9">
    <name type="scientific">Tropicimonas omnivorans</name>
    <dbReference type="NCBI Taxonomy" id="3075590"/>
    <lineage>
        <taxon>Bacteria</taxon>
        <taxon>Pseudomonadati</taxon>
        <taxon>Pseudomonadota</taxon>
        <taxon>Alphaproteobacteria</taxon>
        <taxon>Rhodobacterales</taxon>
        <taxon>Roseobacteraceae</taxon>
        <taxon>Tropicimonas</taxon>
    </lineage>
</organism>
<keyword evidence="4 6" id="KW-0472">Membrane</keyword>
<sequence>MLWSLLKIILFVAVIALVTIGAGWLMETGAGIRVAFGGTELNLGPVQAVIAILVIVAAVWLVLKILGALFALVRFLNGDETALSRHFDRRSERKGMRALAEGMVALAEGEGRLAMAKADRAKKYLNEPQLVALINAQGAEMEGQHKVAEENYKSLLADERTRFVGIRGILRQRLAEGDTETALALSEKAFALRPKHEETQDTLLRLQAEKADWKGARKTLDAKLRSGALPRDVHRRRDAVLALSEARDVLVDGQDIEAREAAIEANRLSPDLIPAAVLAARSYISAGKQRYAARVLKKAWEAQPHPDLAATFADITPGEDPAKRLKRFSELTKVRPEHPETKMLQAELLIAAEDFPAARRALGDLPTAHPTARSLSIMAAIERGEGADDAVVRGWLARAVTAPRGSQWVCENCHVVAAEWAPVCPHCHAFDTLAWTEPPEGQLSSPTGSEMLPLLVGSEASTAPTVAQGPAPAATPQVDVTPPTRARDADTPPAETKAVPDAEPADAPEDAQKEK</sequence>
<evidence type="ECO:0000313" key="8">
    <source>
        <dbReference type="EMBL" id="MDT0681665.1"/>
    </source>
</evidence>
<dbReference type="SUPFAM" id="SSF48452">
    <property type="entry name" value="TPR-like"/>
    <property type="match status" value="1"/>
</dbReference>
<evidence type="ECO:0000256" key="6">
    <source>
        <dbReference type="SAM" id="Phobius"/>
    </source>
</evidence>
<evidence type="ECO:0000259" key="7">
    <source>
        <dbReference type="Pfam" id="PF07219"/>
    </source>
</evidence>
<dbReference type="Proteomes" id="UP001265259">
    <property type="component" value="Unassembled WGS sequence"/>
</dbReference>
<proteinExistence type="predicted"/>
<dbReference type="EMBL" id="JAVRHL010000001">
    <property type="protein sequence ID" value="MDT0681665.1"/>
    <property type="molecule type" value="Genomic_DNA"/>
</dbReference>
<dbReference type="RefSeq" id="WP_311689435.1">
    <property type="nucleotide sequence ID" value="NZ_JAVRHL010000001.1"/>
</dbReference>
<dbReference type="InterPro" id="IPR011990">
    <property type="entry name" value="TPR-like_helical_dom_sf"/>
</dbReference>
<evidence type="ECO:0000313" key="9">
    <source>
        <dbReference type="Proteomes" id="UP001265259"/>
    </source>
</evidence>
<reference evidence="8 9" key="1">
    <citation type="submission" date="2023-09" db="EMBL/GenBank/DDBJ databases">
        <authorList>
            <person name="Rey-Velasco X."/>
        </authorList>
    </citation>
    <scope>NUCLEOTIDE SEQUENCE [LARGE SCALE GENOMIC DNA]</scope>
    <source>
        <strain evidence="8 9">F158</strain>
    </source>
</reference>